<dbReference type="Pfam" id="PF03413">
    <property type="entry name" value="PepSY"/>
    <property type="match status" value="1"/>
</dbReference>
<feature type="region of interest" description="Disordered" evidence="1">
    <location>
        <begin position="1"/>
        <end position="34"/>
    </location>
</feature>
<organism evidence="3 4">
    <name type="scientific">Arthrobacter mangrovi</name>
    <dbReference type="NCBI Taxonomy" id="2966350"/>
    <lineage>
        <taxon>Bacteria</taxon>
        <taxon>Bacillati</taxon>
        <taxon>Actinomycetota</taxon>
        <taxon>Actinomycetes</taxon>
        <taxon>Micrococcales</taxon>
        <taxon>Micrococcaceae</taxon>
        <taxon>Arthrobacter</taxon>
    </lineage>
</organism>
<name>A0ABQ5MV99_9MICC</name>
<proteinExistence type="predicted"/>
<dbReference type="RefSeq" id="WP_264796016.1">
    <property type="nucleotide sequence ID" value="NZ_BRVS01000009.1"/>
</dbReference>
<evidence type="ECO:0000256" key="1">
    <source>
        <dbReference type="SAM" id="MobiDB-lite"/>
    </source>
</evidence>
<evidence type="ECO:0000313" key="4">
    <source>
        <dbReference type="Proteomes" id="UP001209654"/>
    </source>
</evidence>
<dbReference type="Proteomes" id="UP001209654">
    <property type="component" value="Unassembled WGS sequence"/>
</dbReference>
<evidence type="ECO:0000313" key="3">
    <source>
        <dbReference type="EMBL" id="GLB67906.1"/>
    </source>
</evidence>
<feature type="compositionally biased region" description="Gly residues" evidence="1">
    <location>
        <begin position="14"/>
        <end position="27"/>
    </location>
</feature>
<accession>A0ABQ5MV99</accession>
<dbReference type="Gene3D" id="3.10.450.40">
    <property type="match status" value="1"/>
</dbReference>
<gene>
    <name evidence="3" type="ORF">AHIS1636_23460</name>
</gene>
<dbReference type="InterPro" id="IPR025711">
    <property type="entry name" value="PepSY"/>
</dbReference>
<evidence type="ECO:0000259" key="2">
    <source>
        <dbReference type="Pfam" id="PF03413"/>
    </source>
</evidence>
<feature type="compositionally biased region" description="Low complexity" evidence="1">
    <location>
        <begin position="1"/>
        <end position="13"/>
    </location>
</feature>
<reference evidence="3 4" key="1">
    <citation type="journal article" date="2023" name="Int. J. Syst. Evol. Microbiol.">
        <title>Arthrobacter mangrovi sp. nov., an actinobacterium isolated from the rhizosphere of a mangrove.</title>
        <authorList>
            <person name="Hamada M."/>
            <person name="Saitou S."/>
            <person name="Enomoto N."/>
            <person name="Nanri K."/>
            <person name="Hidaka K."/>
            <person name="Miura T."/>
            <person name="Tamura T."/>
        </authorList>
    </citation>
    <scope>NUCLEOTIDE SEQUENCE [LARGE SCALE GENOMIC DNA]</scope>
    <source>
        <strain evidence="3 4">NBRC 112813</strain>
    </source>
</reference>
<feature type="domain" description="PepSY" evidence="2">
    <location>
        <begin position="107"/>
        <end position="162"/>
    </location>
</feature>
<comment type="caution">
    <text evidence="3">The sequence shown here is derived from an EMBL/GenBank/DDBJ whole genome shotgun (WGS) entry which is preliminary data.</text>
</comment>
<dbReference type="EMBL" id="BRVS01000009">
    <property type="protein sequence ID" value="GLB67906.1"/>
    <property type="molecule type" value="Genomic_DNA"/>
</dbReference>
<sequence length="164" mass="16584">MAPSTMPSTSPGMSPGGSAPGQGGAGGSPAAQGEPNASAALLTALAAVQGGDAMVLDFRNGTQAWRVDVVGADTDYRVLVSPDGSKVLEQHSRAADPEDRSQLGQAKITMAEAMATAQQQASGQVSEASLDKENGKIVWKIEVTSTDGQSTDVLIDAVSGETVK</sequence>
<protein>
    <recommendedName>
        <fullName evidence="2">PepSY domain-containing protein</fullName>
    </recommendedName>
</protein>
<keyword evidence="4" id="KW-1185">Reference proteome</keyword>